<evidence type="ECO:0000256" key="2">
    <source>
        <dbReference type="ARBA" id="ARBA00013014"/>
    </source>
</evidence>
<dbReference type="EC" id="1.1.1.169" evidence="2"/>
<dbReference type="Gene3D" id="1.10.1040.10">
    <property type="entry name" value="N-(1-d-carboxylethyl)-l-norvaline Dehydrogenase, domain 2"/>
    <property type="match status" value="1"/>
</dbReference>
<feature type="domain" description="Ketopantoate reductase C-terminal" evidence="8">
    <location>
        <begin position="230"/>
        <end position="344"/>
    </location>
</feature>
<evidence type="ECO:0000256" key="6">
    <source>
        <dbReference type="ARBA" id="ARBA00048793"/>
    </source>
</evidence>
<keyword evidence="9" id="KW-0560">Oxidoreductase</keyword>
<dbReference type="InterPro" id="IPR036291">
    <property type="entry name" value="NAD(P)-bd_dom_sf"/>
</dbReference>
<keyword evidence="10" id="KW-1185">Reference proteome</keyword>
<dbReference type="InterPro" id="IPR013332">
    <property type="entry name" value="KPR_N"/>
</dbReference>
<dbReference type="EMBL" id="JBBUTF010000023">
    <property type="protein sequence ID" value="MEK8028380.1"/>
    <property type="molecule type" value="Genomic_DNA"/>
</dbReference>
<dbReference type="Gene3D" id="3.40.50.720">
    <property type="entry name" value="NAD(P)-binding Rossmann-like Domain"/>
    <property type="match status" value="1"/>
</dbReference>
<evidence type="ECO:0000313" key="9">
    <source>
        <dbReference type="EMBL" id="MEK8028380.1"/>
    </source>
</evidence>
<dbReference type="SUPFAM" id="SSF48179">
    <property type="entry name" value="6-phosphogluconate dehydrogenase C-terminal domain-like"/>
    <property type="match status" value="1"/>
</dbReference>
<dbReference type="InterPro" id="IPR008927">
    <property type="entry name" value="6-PGluconate_DH-like_C_sf"/>
</dbReference>
<dbReference type="Pfam" id="PF02558">
    <property type="entry name" value="ApbA"/>
    <property type="match status" value="1"/>
</dbReference>
<evidence type="ECO:0000259" key="7">
    <source>
        <dbReference type="Pfam" id="PF02558"/>
    </source>
</evidence>
<feature type="domain" description="Ketopantoate reductase N-terminal" evidence="7">
    <location>
        <begin position="11"/>
        <end position="194"/>
    </location>
</feature>
<dbReference type="InterPro" id="IPR013328">
    <property type="entry name" value="6PGD_dom2"/>
</dbReference>
<sequence>MTESTCALPTVLVAGAGAIGGTLAARLAAAGARVDLLARGRTLAALRADGLRLDDLDGHWQVPAAAMDGTAAHPALADTAPLRVIASAAEARAPDLLLLASKSQDLAGLVAAAAPAIAPHTLVLPLVNGVPFWYFHGHGGRFDGQPVRAVDPEGALLRTLPMDRVLGAVVFVTAESDGPGRLRSQTPHLLMLGEPDTTAHPPADGPSARLQRVCGWLQGAGIGCRALPRLRDKLWTKLIANLTSNPLSVLTGATLRRIYSEPALLDTVHAVMHEVMLTAAAYGARLEIDPIEFVRLGAGMGEFRTSMLQDVERGRPLELAAIGDAVVELAERYGLPVPATRRLLLQTRWHAEQRAAACPAT</sequence>
<dbReference type="InterPro" id="IPR051402">
    <property type="entry name" value="KPR-Related"/>
</dbReference>
<reference evidence="9 10" key="1">
    <citation type="submission" date="2024-04" db="EMBL/GenBank/DDBJ databases">
        <title>Novel species of the genus Ideonella isolated from streams.</title>
        <authorList>
            <person name="Lu H."/>
        </authorList>
    </citation>
    <scope>NUCLEOTIDE SEQUENCE [LARGE SCALE GENOMIC DNA]</scope>
    <source>
        <strain evidence="9 10">BYS139W</strain>
    </source>
</reference>
<dbReference type="NCBIfam" id="NF005089">
    <property type="entry name" value="PRK06522.1-4"/>
    <property type="match status" value="1"/>
</dbReference>
<dbReference type="PANTHER" id="PTHR21708:SF45">
    <property type="entry name" value="2-DEHYDROPANTOATE 2-REDUCTASE"/>
    <property type="match status" value="1"/>
</dbReference>
<accession>A0ABU9BHD7</accession>
<evidence type="ECO:0000313" key="10">
    <source>
        <dbReference type="Proteomes" id="UP001368500"/>
    </source>
</evidence>
<name>A0ABU9BHD7_9BURK</name>
<keyword evidence="4" id="KW-0566">Pantothenate biosynthesis</keyword>
<gene>
    <name evidence="9" type="ORF">AACH11_20670</name>
</gene>
<dbReference type="GO" id="GO:0008677">
    <property type="term" value="F:2-dehydropantoate 2-reductase activity"/>
    <property type="evidence" value="ECO:0007669"/>
    <property type="project" value="UniProtKB-EC"/>
</dbReference>
<dbReference type="PANTHER" id="PTHR21708">
    <property type="entry name" value="PROBABLE 2-DEHYDROPANTOATE 2-REDUCTASE"/>
    <property type="match status" value="1"/>
</dbReference>
<evidence type="ECO:0000256" key="3">
    <source>
        <dbReference type="ARBA" id="ARBA00019465"/>
    </source>
</evidence>
<comment type="caution">
    <text evidence="9">The sequence shown here is derived from an EMBL/GenBank/DDBJ whole genome shotgun (WGS) entry which is preliminary data.</text>
</comment>
<evidence type="ECO:0000259" key="8">
    <source>
        <dbReference type="Pfam" id="PF08546"/>
    </source>
</evidence>
<dbReference type="Proteomes" id="UP001368500">
    <property type="component" value="Unassembled WGS sequence"/>
</dbReference>
<dbReference type="InterPro" id="IPR013752">
    <property type="entry name" value="KPA_reductase"/>
</dbReference>
<dbReference type="Pfam" id="PF08546">
    <property type="entry name" value="ApbA_C"/>
    <property type="match status" value="1"/>
</dbReference>
<comment type="pathway">
    <text evidence="1">Cofactor biosynthesis; (R)-pantothenate biosynthesis; (R)-pantoate from 3-methyl-2-oxobutanoate: step 2/2.</text>
</comment>
<protein>
    <recommendedName>
        <fullName evidence="3">2-dehydropantoate 2-reductase</fullName>
        <ecNumber evidence="2">1.1.1.169</ecNumber>
    </recommendedName>
    <alternativeName>
        <fullName evidence="5">Ketopantoate reductase</fullName>
    </alternativeName>
</protein>
<dbReference type="RefSeq" id="WP_341376164.1">
    <property type="nucleotide sequence ID" value="NZ_JBBUTF010000023.1"/>
</dbReference>
<organism evidence="9 10">
    <name type="scientific">Pseudaquabacterium rugosum</name>
    <dbReference type="NCBI Taxonomy" id="2984194"/>
    <lineage>
        <taxon>Bacteria</taxon>
        <taxon>Pseudomonadati</taxon>
        <taxon>Pseudomonadota</taxon>
        <taxon>Betaproteobacteria</taxon>
        <taxon>Burkholderiales</taxon>
        <taxon>Sphaerotilaceae</taxon>
        <taxon>Pseudaquabacterium</taxon>
    </lineage>
</organism>
<evidence type="ECO:0000256" key="4">
    <source>
        <dbReference type="ARBA" id="ARBA00022655"/>
    </source>
</evidence>
<comment type="catalytic activity">
    <reaction evidence="6">
        <text>(R)-pantoate + NADP(+) = 2-dehydropantoate + NADPH + H(+)</text>
        <dbReference type="Rhea" id="RHEA:16233"/>
        <dbReference type="ChEBI" id="CHEBI:11561"/>
        <dbReference type="ChEBI" id="CHEBI:15378"/>
        <dbReference type="ChEBI" id="CHEBI:15980"/>
        <dbReference type="ChEBI" id="CHEBI:57783"/>
        <dbReference type="ChEBI" id="CHEBI:58349"/>
        <dbReference type="EC" id="1.1.1.169"/>
    </reaction>
</comment>
<dbReference type="SUPFAM" id="SSF51735">
    <property type="entry name" value="NAD(P)-binding Rossmann-fold domains"/>
    <property type="match status" value="1"/>
</dbReference>
<evidence type="ECO:0000256" key="1">
    <source>
        <dbReference type="ARBA" id="ARBA00004994"/>
    </source>
</evidence>
<evidence type="ECO:0000256" key="5">
    <source>
        <dbReference type="ARBA" id="ARBA00032024"/>
    </source>
</evidence>
<proteinExistence type="predicted"/>